<dbReference type="AlphaFoldDB" id="A0AAP0E1L3"/>
<dbReference type="EMBL" id="JBBNAE010000011">
    <property type="protein sequence ID" value="KAK9084964.1"/>
    <property type="molecule type" value="Genomic_DNA"/>
</dbReference>
<organism evidence="1 2">
    <name type="scientific">Stephania japonica</name>
    <dbReference type="NCBI Taxonomy" id="461633"/>
    <lineage>
        <taxon>Eukaryota</taxon>
        <taxon>Viridiplantae</taxon>
        <taxon>Streptophyta</taxon>
        <taxon>Embryophyta</taxon>
        <taxon>Tracheophyta</taxon>
        <taxon>Spermatophyta</taxon>
        <taxon>Magnoliopsida</taxon>
        <taxon>Ranunculales</taxon>
        <taxon>Menispermaceae</taxon>
        <taxon>Menispermoideae</taxon>
        <taxon>Cissampelideae</taxon>
        <taxon>Stephania</taxon>
    </lineage>
</organism>
<dbReference type="Proteomes" id="UP001417504">
    <property type="component" value="Unassembled WGS sequence"/>
</dbReference>
<keyword evidence="2" id="KW-1185">Reference proteome</keyword>
<reference evidence="1 2" key="1">
    <citation type="submission" date="2024-01" db="EMBL/GenBank/DDBJ databases">
        <title>Genome assemblies of Stephania.</title>
        <authorList>
            <person name="Yang L."/>
        </authorList>
    </citation>
    <scope>NUCLEOTIDE SEQUENCE [LARGE SCALE GENOMIC DNA]</scope>
    <source>
        <strain evidence="1">QJT</strain>
        <tissue evidence="1">Leaf</tissue>
    </source>
</reference>
<gene>
    <name evidence="1" type="ORF">Sjap_025375</name>
</gene>
<evidence type="ECO:0000313" key="2">
    <source>
        <dbReference type="Proteomes" id="UP001417504"/>
    </source>
</evidence>
<accession>A0AAP0E1L3</accession>
<protein>
    <submittedName>
        <fullName evidence="1">Uncharacterized protein</fullName>
    </submittedName>
</protein>
<name>A0AAP0E1L3_9MAGN</name>
<proteinExistence type="predicted"/>
<comment type="caution">
    <text evidence="1">The sequence shown here is derived from an EMBL/GenBank/DDBJ whole genome shotgun (WGS) entry which is preliminary data.</text>
</comment>
<evidence type="ECO:0000313" key="1">
    <source>
        <dbReference type="EMBL" id="KAK9084964.1"/>
    </source>
</evidence>
<sequence length="49" mass="5797">MDAIVEIQMEEHLIDYFITYLHPRLYTATSKNVGKATSKKKKKKKKKKD</sequence>